<evidence type="ECO:0000256" key="3">
    <source>
        <dbReference type="ARBA" id="ARBA00022448"/>
    </source>
</evidence>
<dbReference type="PROSITE" id="PS50850">
    <property type="entry name" value="MFS"/>
    <property type="match status" value="1"/>
</dbReference>
<dbReference type="InterPro" id="IPR020846">
    <property type="entry name" value="MFS_dom"/>
</dbReference>
<dbReference type="Gene3D" id="1.20.1250.20">
    <property type="entry name" value="MFS general substrate transporter like domains"/>
    <property type="match status" value="1"/>
</dbReference>
<dbReference type="GO" id="GO:0005886">
    <property type="term" value="C:plasma membrane"/>
    <property type="evidence" value="ECO:0007669"/>
    <property type="project" value="UniProtKB-SubCell"/>
</dbReference>
<feature type="transmembrane region" description="Helical" evidence="8">
    <location>
        <begin position="114"/>
        <end position="137"/>
    </location>
</feature>
<evidence type="ECO:0000256" key="1">
    <source>
        <dbReference type="ARBA" id="ARBA00004651"/>
    </source>
</evidence>
<evidence type="ECO:0000256" key="5">
    <source>
        <dbReference type="ARBA" id="ARBA00022692"/>
    </source>
</evidence>
<feature type="transmembrane region" description="Helical" evidence="8">
    <location>
        <begin position="353"/>
        <end position="371"/>
    </location>
</feature>
<keyword evidence="6 8" id="KW-1133">Transmembrane helix</keyword>
<evidence type="ECO:0000256" key="6">
    <source>
        <dbReference type="ARBA" id="ARBA00022989"/>
    </source>
</evidence>
<feature type="transmembrane region" description="Helical" evidence="8">
    <location>
        <begin position="83"/>
        <end position="102"/>
    </location>
</feature>
<dbReference type="InterPro" id="IPR004638">
    <property type="entry name" value="EmrB-like"/>
</dbReference>
<feature type="transmembrane region" description="Helical" evidence="8">
    <location>
        <begin position="318"/>
        <end position="341"/>
    </location>
</feature>
<protein>
    <submittedName>
        <fullName evidence="10">MFS transporter, DHA2 family, methylenomycin A resistance protein</fullName>
    </submittedName>
</protein>
<feature type="transmembrane region" description="Helical" evidence="8">
    <location>
        <begin position="275"/>
        <end position="297"/>
    </location>
</feature>
<feature type="transmembrane region" description="Helical" evidence="8">
    <location>
        <begin position="176"/>
        <end position="199"/>
    </location>
</feature>
<keyword evidence="5 8" id="KW-0812">Transmembrane</keyword>
<evidence type="ECO:0000256" key="7">
    <source>
        <dbReference type="ARBA" id="ARBA00023136"/>
    </source>
</evidence>
<sequence>MNGQGFRVSPPQDDDASAPAVVVPHETKRMMLTKREPTASRSPAAWLPLVAVCLGYFLVILDVTVVTVAIPAIGAGLRTGLTSLQWVVDGYTLAFAGLLVFCGGLNDRLGGKPVFLAGLAVFTVASACCGLAPSAGVLIGARLAQGVGAAAMVPASLALLHGAYPERGARARALGVWGMVAGIAAGAGPVLGGVLVSAIGWRSVFFVNLPFGVLGFLLTARHVPNAASGRGRAAKVAGAAPVAGWAGLDVPAQVACALCLGGLTGALIEAGGRGWASPVVLGGLALFALSLPAFLLLERRARAPMLPLDLFASRRFSSSAVIGVLLNLGFYGLLFVVPLYFQQVRHLDALTTGLAMLPMALMPMIASPLGGRVAARTGPRPPMACGLVVGGIGLLSWVLVDAGTSYWALVAPLVLTGFGVGFAMPPATTAIMEAAPAELGGAASAVFNAARQTGSAIGVALVGTLVAGGGLVAGLHAEVVVGGLGFLVAAALTL</sequence>
<dbReference type="NCBIfam" id="TIGR00711">
    <property type="entry name" value="efflux_EmrB"/>
    <property type="match status" value="1"/>
</dbReference>
<dbReference type="InterPro" id="IPR011701">
    <property type="entry name" value="MFS"/>
</dbReference>
<proteinExistence type="inferred from homology"/>
<dbReference type="Pfam" id="PF07690">
    <property type="entry name" value="MFS_1"/>
    <property type="match status" value="1"/>
</dbReference>
<dbReference type="PANTHER" id="PTHR42718:SF9">
    <property type="entry name" value="MAJOR FACILITATOR SUPERFAMILY MULTIDRUG TRANSPORTER MFSC"/>
    <property type="match status" value="1"/>
</dbReference>
<dbReference type="STRING" id="633440.SAMN05421869_102598"/>
<feature type="transmembrane region" description="Helical" evidence="8">
    <location>
        <begin position="383"/>
        <end position="400"/>
    </location>
</feature>
<dbReference type="EMBL" id="FNDJ01000002">
    <property type="protein sequence ID" value="SDH58141.1"/>
    <property type="molecule type" value="Genomic_DNA"/>
</dbReference>
<reference evidence="10 11" key="1">
    <citation type="submission" date="2016-10" db="EMBL/GenBank/DDBJ databases">
        <authorList>
            <person name="de Groot N.N."/>
        </authorList>
    </citation>
    <scope>NUCLEOTIDE SEQUENCE [LARGE SCALE GENOMIC DNA]</scope>
    <source>
        <strain evidence="10 11">CGMCC 4.6533</strain>
    </source>
</reference>
<evidence type="ECO:0000256" key="4">
    <source>
        <dbReference type="ARBA" id="ARBA00022475"/>
    </source>
</evidence>
<gene>
    <name evidence="10" type="ORF">SAMN05421869_102598</name>
</gene>
<name>A0A1G8DKM5_9ACTN</name>
<evidence type="ECO:0000313" key="11">
    <source>
        <dbReference type="Proteomes" id="UP000199202"/>
    </source>
</evidence>
<organism evidence="10 11">
    <name type="scientific">Nonomuraea jiangxiensis</name>
    <dbReference type="NCBI Taxonomy" id="633440"/>
    <lineage>
        <taxon>Bacteria</taxon>
        <taxon>Bacillati</taxon>
        <taxon>Actinomycetota</taxon>
        <taxon>Actinomycetes</taxon>
        <taxon>Streptosporangiales</taxon>
        <taxon>Streptosporangiaceae</taxon>
        <taxon>Nonomuraea</taxon>
    </lineage>
</organism>
<dbReference type="PANTHER" id="PTHR42718">
    <property type="entry name" value="MAJOR FACILITATOR SUPERFAMILY MULTIDRUG TRANSPORTER MFSC"/>
    <property type="match status" value="1"/>
</dbReference>
<evidence type="ECO:0000313" key="10">
    <source>
        <dbReference type="EMBL" id="SDH58141.1"/>
    </source>
</evidence>
<evidence type="ECO:0000259" key="9">
    <source>
        <dbReference type="PROSITE" id="PS50850"/>
    </source>
</evidence>
<keyword evidence="3" id="KW-0813">Transport</keyword>
<dbReference type="GO" id="GO:0022857">
    <property type="term" value="F:transmembrane transporter activity"/>
    <property type="evidence" value="ECO:0007669"/>
    <property type="project" value="InterPro"/>
</dbReference>
<evidence type="ECO:0000256" key="8">
    <source>
        <dbReference type="SAM" id="Phobius"/>
    </source>
</evidence>
<comment type="similarity">
    <text evidence="2">Belongs to the major facilitator superfamily. EmrB family.</text>
</comment>
<feature type="transmembrane region" description="Helical" evidence="8">
    <location>
        <begin position="44"/>
        <end position="77"/>
    </location>
</feature>
<dbReference type="AlphaFoldDB" id="A0A1G8DKM5"/>
<feature type="transmembrane region" description="Helical" evidence="8">
    <location>
        <begin position="143"/>
        <end position="164"/>
    </location>
</feature>
<dbReference type="CDD" id="cd17321">
    <property type="entry name" value="MFS_MMR_MDR_like"/>
    <property type="match status" value="1"/>
</dbReference>
<comment type="subcellular location">
    <subcellularLocation>
        <location evidence="1">Cell membrane</location>
        <topology evidence="1">Multi-pass membrane protein</topology>
    </subcellularLocation>
</comment>
<feature type="transmembrane region" description="Helical" evidence="8">
    <location>
        <begin position="236"/>
        <end position="263"/>
    </location>
</feature>
<feature type="domain" description="Major facilitator superfamily (MFS) profile" evidence="9">
    <location>
        <begin position="48"/>
        <end position="494"/>
    </location>
</feature>
<keyword evidence="11" id="KW-1185">Reference proteome</keyword>
<feature type="transmembrane region" description="Helical" evidence="8">
    <location>
        <begin position="205"/>
        <end position="224"/>
    </location>
</feature>
<dbReference type="Proteomes" id="UP000199202">
    <property type="component" value="Unassembled WGS sequence"/>
</dbReference>
<feature type="transmembrane region" description="Helical" evidence="8">
    <location>
        <begin position="406"/>
        <end position="424"/>
    </location>
</feature>
<dbReference type="InterPro" id="IPR036259">
    <property type="entry name" value="MFS_trans_sf"/>
</dbReference>
<dbReference type="SUPFAM" id="SSF103473">
    <property type="entry name" value="MFS general substrate transporter"/>
    <property type="match status" value="1"/>
</dbReference>
<dbReference type="Gene3D" id="1.20.1720.10">
    <property type="entry name" value="Multidrug resistance protein D"/>
    <property type="match status" value="1"/>
</dbReference>
<keyword evidence="4" id="KW-1003">Cell membrane</keyword>
<evidence type="ECO:0000256" key="2">
    <source>
        <dbReference type="ARBA" id="ARBA00008537"/>
    </source>
</evidence>
<keyword evidence="7 8" id="KW-0472">Membrane</keyword>
<accession>A0A1G8DKM5</accession>